<dbReference type="Pfam" id="PF07292">
    <property type="entry name" value="NID"/>
    <property type="match status" value="2"/>
</dbReference>
<dbReference type="EMBL" id="AZIM01000361">
    <property type="protein sequence ID" value="ETE71442.1"/>
    <property type="molecule type" value="Genomic_DNA"/>
</dbReference>
<accession>V8PC13</accession>
<evidence type="ECO:0000256" key="11">
    <source>
        <dbReference type="SAM" id="MobiDB-lite"/>
    </source>
</evidence>
<dbReference type="PANTHER" id="PTHR15225">
    <property type="entry name" value="INTERFERON-INDUCED PROTEIN 35/NMI N-MYC/STAT INTERACTING PROTEIN"/>
    <property type="match status" value="1"/>
</dbReference>
<protein>
    <submittedName>
        <fullName evidence="13">Interferon-induced 35 kDa protein</fullName>
    </submittedName>
</protein>
<evidence type="ECO:0000256" key="4">
    <source>
        <dbReference type="ARBA" id="ARBA00010081"/>
    </source>
</evidence>
<evidence type="ECO:0000259" key="12">
    <source>
        <dbReference type="Pfam" id="PF07292"/>
    </source>
</evidence>
<keyword evidence="6" id="KW-0964">Secreted</keyword>
<evidence type="ECO:0000256" key="1">
    <source>
        <dbReference type="ARBA" id="ARBA00004123"/>
    </source>
</evidence>
<evidence type="ECO:0000256" key="5">
    <source>
        <dbReference type="ARBA" id="ARBA00022490"/>
    </source>
</evidence>
<feature type="non-terminal residue" evidence="13">
    <location>
        <position position="1"/>
    </location>
</feature>
<evidence type="ECO:0000256" key="9">
    <source>
        <dbReference type="ARBA" id="ARBA00023242"/>
    </source>
</evidence>
<evidence type="ECO:0000256" key="2">
    <source>
        <dbReference type="ARBA" id="ARBA00004496"/>
    </source>
</evidence>
<comment type="similarity">
    <text evidence="4">Belongs to the NMI family.</text>
</comment>
<comment type="caution">
    <text evidence="13">The sequence shown here is derived from an EMBL/GenBank/DDBJ whole genome shotgun (WGS) entry which is preliminary data.</text>
</comment>
<dbReference type="AlphaFoldDB" id="V8PC13"/>
<evidence type="ECO:0000256" key="8">
    <source>
        <dbReference type="ARBA" id="ARBA00022859"/>
    </source>
</evidence>
<dbReference type="InterPro" id="IPR012677">
    <property type="entry name" value="Nucleotide-bd_a/b_plait_sf"/>
</dbReference>
<organism evidence="13 14">
    <name type="scientific">Ophiophagus hannah</name>
    <name type="common">King cobra</name>
    <name type="synonym">Naja hannah</name>
    <dbReference type="NCBI Taxonomy" id="8665"/>
    <lineage>
        <taxon>Eukaryota</taxon>
        <taxon>Metazoa</taxon>
        <taxon>Chordata</taxon>
        <taxon>Craniata</taxon>
        <taxon>Vertebrata</taxon>
        <taxon>Euteleostomi</taxon>
        <taxon>Lepidosauria</taxon>
        <taxon>Squamata</taxon>
        <taxon>Bifurcata</taxon>
        <taxon>Unidentata</taxon>
        <taxon>Episquamata</taxon>
        <taxon>Toxicofera</taxon>
        <taxon>Serpentes</taxon>
        <taxon>Colubroidea</taxon>
        <taxon>Elapidae</taxon>
        <taxon>Elapinae</taxon>
        <taxon>Ophiophagus</taxon>
    </lineage>
</organism>
<feature type="domain" description="NID" evidence="12">
    <location>
        <begin position="343"/>
        <end position="431"/>
    </location>
</feature>
<dbReference type="GO" id="GO:0005634">
    <property type="term" value="C:nucleus"/>
    <property type="evidence" value="ECO:0007669"/>
    <property type="project" value="UniProtKB-SubCell"/>
</dbReference>
<evidence type="ECO:0000256" key="10">
    <source>
        <dbReference type="SAM" id="Coils"/>
    </source>
</evidence>
<keyword evidence="10" id="KW-0175">Coiled coil</keyword>
<evidence type="ECO:0000256" key="3">
    <source>
        <dbReference type="ARBA" id="ARBA00004613"/>
    </source>
</evidence>
<dbReference type="FunFam" id="3.30.70.330:FF:000300">
    <property type="entry name" value="Interferon-induced protein 35"/>
    <property type="match status" value="1"/>
</dbReference>
<comment type="subcellular location">
    <subcellularLocation>
        <location evidence="2">Cytoplasm</location>
    </subcellularLocation>
    <subcellularLocation>
        <location evidence="1">Nucleus</location>
    </subcellularLocation>
    <subcellularLocation>
        <location evidence="3">Secreted</location>
    </subcellularLocation>
</comment>
<dbReference type="GO" id="GO:0045087">
    <property type="term" value="P:innate immune response"/>
    <property type="evidence" value="ECO:0007669"/>
    <property type="project" value="UniProtKB-KW"/>
</dbReference>
<keyword evidence="5" id="KW-0963">Cytoplasm</keyword>
<name>V8PC13_OPHHA</name>
<evidence type="ECO:0000313" key="14">
    <source>
        <dbReference type="Proteomes" id="UP000018936"/>
    </source>
</evidence>
<dbReference type="GO" id="GO:0005615">
    <property type="term" value="C:extracellular space"/>
    <property type="evidence" value="ECO:0007669"/>
    <property type="project" value="UniProtKB-ARBA"/>
</dbReference>
<keyword evidence="8" id="KW-0391">Immunity</keyword>
<feature type="region of interest" description="Disordered" evidence="11">
    <location>
        <begin position="1"/>
        <end position="32"/>
    </location>
</feature>
<keyword evidence="7" id="KW-0399">Innate immunity</keyword>
<evidence type="ECO:0000313" key="13">
    <source>
        <dbReference type="EMBL" id="ETE71442.1"/>
    </source>
</evidence>
<dbReference type="Gene3D" id="3.30.70.330">
    <property type="match status" value="1"/>
</dbReference>
<feature type="compositionally biased region" description="Basic and acidic residues" evidence="11">
    <location>
        <begin position="1"/>
        <end position="27"/>
    </location>
</feature>
<keyword evidence="9" id="KW-0539">Nucleus</keyword>
<dbReference type="GO" id="GO:0045088">
    <property type="term" value="P:regulation of innate immune response"/>
    <property type="evidence" value="ECO:0007669"/>
    <property type="project" value="UniProtKB-ARBA"/>
</dbReference>
<keyword evidence="14" id="KW-1185">Reference proteome</keyword>
<feature type="coiled-coil region" evidence="10">
    <location>
        <begin position="131"/>
        <end position="197"/>
    </location>
</feature>
<reference evidence="13 14" key="1">
    <citation type="journal article" date="2013" name="Proc. Natl. Acad. Sci. U.S.A.">
        <title>The king cobra genome reveals dynamic gene evolution and adaptation in the snake venom system.</title>
        <authorList>
            <person name="Vonk F.J."/>
            <person name="Casewell N.R."/>
            <person name="Henkel C.V."/>
            <person name="Heimberg A.M."/>
            <person name="Jansen H.J."/>
            <person name="McCleary R.J."/>
            <person name="Kerkkamp H.M."/>
            <person name="Vos R.A."/>
            <person name="Guerreiro I."/>
            <person name="Calvete J.J."/>
            <person name="Wuster W."/>
            <person name="Woods A.E."/>
            <person name="Logan J.M."/>
            <person name="Harrison R.A."/>
            <person name="Castoe T.A."/>
            <person name="de Koning A.P."/>
            <person name="Pollock D.D."/>
            <person name="Yandell M."/>
            <person name="Calderon D."/>
            <person name="Renjifo C."/>
            <person name="Currier R.B."/>
            <person name="Salgado D."/>
            <person name="Pla D."/>
            <person name="Sanz L."/>
            <person name="Hyder A.S."/>
            <person name="Ribeiro J.M."/>
            <person name="Arntzen J.W."/>
            <person name="van den Thillart G.E."/>
            <person name="Boetzer M."/>
            <person name="Pirovano W."/>
            <person name="Dirks R.P."/>
            <person name="Spaink H.P."/>
            <person name="Duboule D."/>
            <person name="McGlinn E."/>
            <person name="Kini R.M."/>
            <person name="Richardson M.K."/>
        </authorList>
    </citation>
    <scope>NUCLEOTIDE SEQUENCE</scope>
    <source>
        <tissue evidence="13">Blood</tissue>
    </source>
</reference>
<proteinExistence type="inferred from homology"/>
<evidence type="ECO:0000256" key="6">
    <source>
        <dbReference type="ARBA" id="ARBA00022525"/>
    </source>
</evidence>
<feature type="domain" description="NID" evidence="12">
    <location>
        <begin position="242"/>
        <end position="332"/>
    </location>
</feature>
<dbReference type="Proteomes" id="UP000018936">
    <property type="component" value="Unassembled WGS sequence"/>
</dbReference>
<sequence length="449" mass="50533">LESCPKDGADGKESKVLEIESGSELREASTTNFAELRSVTPDSISLSSSYDKPPEKTITMDLTTEEGCEAPVDPQESFIHLASDNFVASGPWKMTKVQIINEIKRCQDIWKAFEGDCLSLKANTRASEQDLIKFQEEYELLSQNLLEAENEAQAQEAIFQKRLQLEKKDSNQLIQEKQALENELNHLEQLNAAQEKILKVPAALPDREMVFKGHVEEGEMKNFPEMLTFLPQIRYPVLGGSALITFEDPEVARRIIQIRQHCIQLDEWSYMHVKAEAVTLLLPSFLKQMSLKQSSQQVLLSGLSAFSLPKEQLYDKLVLFFSKRKNQGGEVDHLEQLPNSDDVVLTFVDDGVAQRIVEKGLFQVLLGKETHQVKASYCLHGEVADLQLHPFVCARTVLLTEIPDVLGRELMCEALEIHFQKQSKGGGEVESAVYIPAGHYAVAIFEEED</sequence>
<evidence type="ECO:0000256" key="7">
    <source>
        <dbReference type="ARBA" id="ARBA00022588"/>
    </source>
</evidence>
<dbReference type="PANTHER" id="PTHR15225:SF1">
    <property type="entry name" value="INTERFERON-INDUCED 35 KDA PROTEIN"/>
    <property type="match status" value="1"/>
</dbReference>
<dbReference type="GO" id="GO:0005737">
    <property type="term" value="C:cytoplasm"/>
    <property type="evidence" value="ECO:0007669"/>
    <property type="project" value="UniProtKB-SubCell"/>
</dbReference>
<dbReference type="InterPro" id="IPR009909">
    <property type="entry name" value="Nmi/IFP35_dom"/>
</dbReference>
<dbReference type="OrthoDB" id="9936051at2759"/>
<gene>
    <name evidence="13" type="primary">IFI35</name>
    <name evidence="13" type="ORF">L345_02726</name>
</gene>